<dbReference type="AlphaFoldDB" id="M2YLV1"/>
<dbReference type="HOGENOM" id="CLU_1424647_0_0_1"/>
<gene>
    <name evidence="1" type="ORF">DOTSEDRAFT_72413</name>
</gene>
<feature type="non-terminal residue" evidence="1">
    <location>
        <position position="191"/>
    </location>
</feature>
<organism evidence="1 2">
    <name type="scientific">Dothistroma septosporum (strain NZE10 / CBS 128990)</name>
    <name type="common">Red band needle blight fungus</name>
    <name type="synonym">Mycosphaerella pini</name>
    <dbReference type="NCBI Taxonomy" id="675120"/>
    <lineage>
        <taxon>Eukaryota</taxon>
        <taxon>Fungi</taxon>
        <taxon>Dikarya</taxon>
        <taxon>Ascomycota</taxon>
        <taxon>Pezizomycotina</taxon>
        <taxon>Dothideomycetes</taxon>
        <taxon>Dothideomycetidae</taxon>
        <taxon>Mycosphaerellales</taxon>
        <taxon>Mycosphaerellaceae</taxon>
        <taxon>Dothistroma</taxon>
    </lineage>
</organism>
<keyword evidence="2" id="KW-1185">Reference proteome</keyword>
<dbReference type="EMBL" id="KB446540">
    <property type="protein sequence ID" value="EME42991.1"/>
    <property type="molecule type" value="Genomic_DNA"/>
</dbReference>
<name>M2YLV1_DOTSN</name>
<sequence length="191" mass="22041">MYRRPHKRMPTCKDCLRELTTASWYRVLQGRRLCTMCYRRDDEEDEENEDGITDETDVAGLAISTVHSPDESRMTGADRYIQSQVDTHPDRRYDDIGVHCNASQKQRQRKVDLSHSMIQRMAGYVNKRRKYSNDSQDWLQMCSAFPCQTLLDAHTISNTVYKGSELTWVSVLSTSLPGAPQLLLVSVTVFR</sequence>
<reference evidence="2" key="1">
    <citation type="journal article" date="2012" name="PLoS Genet.">
        <title>The genomes of the fungal plant pathogens Cladosporium fulvum and Dothistroma septosporum reveal adaptation to different hosts and lifestyles but also signatures of common ancestry.</title>
        <authorList>
            <person name="de Wit P.J.G.M."/>
            <person name="van der Burgt A."/>
            <person name="Oekmen B."/>
            <person name="Stergiopoulos I."/>
            <person name="Abd-Elsalam K.A."/>
            <person name="Aerts A.L."/>
            <person name="Bahkali A.H."/>
            <person name="Beenen H.G."/>
            <person name="Chettri P."/>
            <person name="Cox M.P."/>
            <person name="Datema E."/>
            <person name="de Vries R.P."/>
            <person name="Dhillon B."/>
            <person name="Ganley A.R."/>
            <person name="Griffiths S.A."/>
            <person name="Guo Y."/>
            <person name="Hamelin R.C."/>
            <person name="Henrissat B."/>
            <person name="Kabir M.S."/>
            <person name="Jashni M.K."/>
            <person name="Kema G."/>
            <person name="Klaubauf S."/>
            <person name="Lapidus A."/>
            <person name="Levasseur A."/>
            <person name="Lindquist E."/>
            <person name="Mehrabi R."/>
            <person name="Ohm R.A."/>
            <person name="Owen T.J."/>
            <person name="Salamov A."/>
            <person name="Schwelm A."/>
            <person name="Schijlen E."/>
            <person name="Sun H."/>
            <person name="van den Burg H.A."/>
            <person name="van Ham R.C.H.J."/>
            <person name="Zhang S."/>
            <person name="Goodwin S.B."/>
            <person name="Grigoriev I.V."/>
            <person name="Collemare J."/>
            <person name="Bradshaw R.E."/>
        </authorList>
    </citation>
    <scope>NUCLEOTIDE SEQUENCE [LARGE SCALE GENOMIC DNA]</scope>
    <source>
        <strain evidence="2">NZE10 / CBS 128990</strain>
    </source>
</reference>
<dbReference type="Proteomes" id="UP000016933">
    <property type="component" value="Unassembled WGS sequence"/>
</dbReference>
<proteinExistence type="predicted"/>
<protein>
    <submittedName>
        <fullName evidence="1">Uncharacterized protein</fullName>
    </submittedName>
</protein>
<evidence type="ECO:0000313" key="2">
    <source>
        <dbReference type="Proteomes" id="UP000016933"/>
    </source>
</evidence>
<evidence type="ECO:0000313" key="1">
    <source>
        <dbReference type="EMBL" id="EME42991.1"/>
    </source>
</evidence>
<reference evidence="1 2" key="2">
    <citation type="journal article" date="2012" name="PLoS Pathog.">
        <title>Diverse lifestyles and strategies of plant pathogenesis encoded in the genomes of eighteen Dothideomycetes fungi.</title>
        <authorList>
            <person name="Ohm R.A."/>
            <person name="Feau N."/>
            <person name="Henrissat B."/>
            <person name="Schoch C.L."/>
            <person name="Horwitz B.A."/>
            <person name="Barry K.W."/>
            <person name="Condon B.J."/>
            <person name="Copeland A.C."/>
            <person name="Dhillon B."/>
            <person name="Glaser F."/>
            <person name="Hesse C.N."/>
            <person name="Kosti I."/>
            <person name="LaButti K."/>
            <person name="Lindquist E.A."/>
            <person name="Lucas S."/>
            <person name="Salamov A.A."/>
            <person name="Bradshaw R.E."/>
            <person name="Ciuffetti L."/>
            <person name="Hamelin R.C."/>
            <person name="Kema G.H.J."/>
            <person name="Lawrence C."/>
            <person name="Scott J.A."/>
            <person name="Spatafora J.W."/>
            <person name="Turgeon B.G."/>
            <person name="de Wit P.J.G.M."/>
            <person name="Zhong S."/>
            <person name="Goodwin S.B."/>
            <person name="Grigoriev I.V."/>
        </authorList>
    </citation>
    <scope>NUCLEOTIDE SEQUENCE [LARGE SCALE GENOMIC DNA]</scope>
    <source>
        <strain evidence="2">NZE10 / CBS 128990</strain>
    </source>
</reference>
<accession>M2YLV1</accession>